<evidence type="ECO:0000259" key="4">
    <source>
        <dbReference type="PROSITE" id="PS50048"/>
    </source>
</evidence>
<dbReference type="Pfam" id="PF00172">
    <property type="entry name" value="Zn_clus"/>
    <property type="match status" value="1"/>
</dbReference>
<dbReference type="SUPFAM" id="SSF57701">
    <property type="entry name" value="Zn2/Cys6 DNA-binding domain"/>
    <property type="match status" value="1"/>
</dbReference>
<dbReference type="PANTHER" id="PTHR37534:SF23">
    <property type="entry name" value="ZN(II)2CYS6 TRANSCRIPTION FACTOR (EUROFUNG)"/>
    <property type="match status" value="1"/>
</dbReference>
<comment type="subcellular location">
    <subcellularLocation>
        <location evidence="1">Nucleus</location>
    </subcellularLocation>
</comment>
<evidence type="ECO:0000256" key="3">
    <source>
        <dbReference type="SAM" id="MobiDB-lite"/>
    </source>
</evidence>
<dbReference type="GO" id="GO:0008270">
    <property type="term" value="F:zinc ion binding"/>
    <property type="evidence" value="ECO:0007669"/>
    <property type="project" value="InterPro"/>
</dbReference>
<dbReference type="PROSITE" id="PS00463">
    <property type="entry name" value="ZN2_CY6_FUNGAL_1"/>
    <property type="match status" value="1"/>
</dbReference>
<keyword evidence="2" id="KW-0539">Nucleus</keyword>
<reference evidence="5" key="2">
    <citation type="journal article" date="2022" name="Microb. Genom.">
        <title>A chromosome-scale genome assembly of the tomato pathogen Cladosporium fulvum reveals a compartmentalized genome architecture and the presence of a dispensable chromosome.</title>
        <authorList>
            <person name="Zaccaron A.Z."/>
            <person name="Chen L.H."/>
            <person name="Samaras A."/>
            <person name="Stergiopoulos I."/>
        </authorList>
    </citation>
    <scope>NUCLEOTIDE SEQUENCE</scope>
    <source>
        <strain evidence="5">Race5_Kim</strain>
    </source>
</reference>
<dbReference type="GO" id="GO:0045944">
    <property type="term" value="P:positive regulation of transcription by RNA polymerase II"/>
    <property type="evidence" value="ECO:0007669"/>
    <property type="project" value="TreeGrafter"/>
</dbReference>
<evidence type="ECO:0000313" key="6">
    <source>
        <dbReference type="Proteomes" id="UP000756132"/>
    </source>
</evidence>
<dbReference type="PANTHER" id="PTHR37534">
    <property type="entry name" value="TRANSCRIPTIONAL ACTIVATOR PROTEIN UGA3"/>
    <property type="match status" value="1"/>
</dbReference>
<sequence>MAPDIKSEDFAYDNGRPLTADTSAAEAALKAKLSRKRTKTGCLTCRKRRIKCGEERPVCKNCIKSKRLCEGYNQRVIFKQPTFDYQPAPHGGAHITFQAGFLAGPASSHPDIHPPGFDPSAFAHVQQQQHAQQYIQVFDTQLQQYVTIEQPRQQIIAHMEPPIPHGHSQHLPHFPQAAAHPFNQAQQPSFRAQYLDTTQEAAHNVPSLAPAVELSNGYATASLQSVAATAGLFSPHQSNQQNGQMLPVVTMPTEHISDAYRSAHEPVDPHHNVKFERAHMQVWSNTKPLGTEQDIVVPTPVSDTSSRTLSFSQTPAVAVRQQRENNHYVPQPEVARPIDHAPPIEQNHYHQTSPSLSGPQPSANGDHVTPEYYEHEAHAAPYATPTYMLNVAAVEVQDDDYYDVEQDDEMDVDTNASPEYGIERQRKLSRILALNQISIHDVQMRRYDTFIYAGILARYKVEEVASPLKNPATARVFAHFISATGPSLSIFERHPRNTSMMFNESSIPLSQQGLWTYTLPVAALRNQGLLHAMLALASLHIARLQNASVTPSMQHYAWALKRIHNSVATPKGRLKVTTIAATMLLGFYEVMTADHMKWNAHLAGSKQLFVDTDFVSMTKEFRRLKRGKATRHLRRHSSEEPWMQDDLLDQTMDVDERVVSHMVGKEVRYDDHGGIETPRVNIPPGLDLSKFEILKDLYWWYCKQDVIQSIVSGNHLLMDFSRWANCPPRAPLGRGDAVHGTFDHLVLLLGRIADFSSRDRERKLKQMEANGGNWRPAPEMNIPRPPQHPSVPPTPVSATNSFPMPGTTIPPRGPPGGPQPPAMPQFFGMAPPPRANVQMPSVYRPTQPTTSPQSARPYDPFEGDLQAQTAAALEEYGRIRAALHTFQTSLGKDFEPLGPDYYVPEMTAFGQALVYRSYDIGCMWALYNMAVIIAIRAHPHMPPAAHVAAAIAAHETAFFANEIGRIAAGIVPGPPEQALNPSLGAALCESCMPSFFAAVQYQDPHQRRETVTRIWSIAKRTGWGSAELIANGCETAWVKAAAAGRGPPYERIARPQEFTHDPRLNGSWERLDPNAQPNEMDDTDRRLVKKKAQARLNWAIGVMGVEDDVHKIHLSD</sequence>
<dbReference type="KEGG" id="ffu:CLAFUR5_07959"/>
<reference evidence="5" key="1">
    <citation type="submission" date="2021-12" db="EMBL/GenBank/DDBJ databases">
        <authorList>
            <person name="Zaccaron A."/>
            <person name="Stergiopoulos I."/>
        </authorList>
    </citation>
    <scope>NUCLEOTIDE SEQUENCE</scope>
    <source>
        <strain evidence="5">Race5_Kim</strain>
    </source>
</reference>
<dbReference type="OrthoDB" id="5391043at2759"/>
<dbReference type="GO" id="GO:0005634">
    <property type="term" value="C:nucleus"/>
    <property type="evidence" value="ECO:0007669"/>
    <property type="project" value="UniProtKB-SubCell"/>
</dbReference>
<dbReference type="AlphaFoldDB" id="A0A9Q8LD15"/>
<dbReference type="PROSITE" id="PS50048">
    <property type="entry name" value="ZN2_CY6_FUNGAL_2"/>
    <property type="match status" value="1"/>
</dbReference>
<dbReference type="Pfam" id="PF11951">
    <property type="entry name" value="Fungal_trans_2"/>
    <property type="match status" value="1"/>
</dbReference>
<dbReference type="GO" id="GO:0000976">
    <property type="term" value="F:transcription cis-regulatory region binding"/>
    <property type="evidence" value="ECO:0007669"/>
    <property type="project" value="TreeGrafter"/>
</dbReference>
<gene>
    <name evidence="5" type="ORF">CLAFUR5_07959</name>
</gene>
<dbReference type="InterPro" id="IPR021858">
    <property type="entry name" value="Fun_TF"/>
</dbReference>
<evidence type="ECO:0000313" key="5">
    <source>
        <dbReference type="EMBL" id="UJO15124.1"/>
    </source>
</evidence>
<dbReference type="OMA" id="IAGIWMN"/>
<keyword evidence="6" id="KW-1185">Reference proteome</keyword>
<feature type="domain" description="Zn(2)-C6 fungal-type" evidence="4">
    <location>
        <begin position="41"/>
        <end position="69"/>
    </location>
</feature>
<dbReference type="CDD" id="cd00067">
    <property type="entry name" value="GAL4"/>
    <property type="match status" value="1"/>
</dbReference>
<organism evidence="5 6">
    <name type="scientific">Passalora fulva</name>
    <name type="common">Tomato leaf mold</name>
    <name type="synonym">Cladosporium fulvum</name>
    <dbReference type="NCBI Taxonomy" id="5499"/>
    <lineage>
        <taxon>Eukaryota</taxon>
        <taxon>Fungi</taxon>
        <taxon>Dikarya</taxon>
        <taxon>Ascomycota</taxon>
        <taxon>Pezizomycotina</taxon>
        <taxon>Dothideomycetes</taxon>
        <taxon>Dothideomycetidae</taxon>
        <taxon>Mycosphaerellales</taxon>
        <taxon>Mycosphaerellaceae</taxon>
        <taxon>Fulvia</taxon>
    </lineage>
</organism>
<dbReference type="SMART" id="SM00066">
    <property type="entry name" value="GAL4"/>
    <property type="match status" value="1"/>
</dbReference>
<evidence type="ECO:0000256" key="2">
    <source>
        <dbReference type="ARBA" id="ARBA00023242"/>
    </source>
</evidence>
<proteinExistence type="predicted"/>
<accession>A0A9Q8LD15</accession>
<dbReference type="InterPro" id="IPR001138">
    <property type="entry name" value="Zn2Cys6_DnaBD"/>
</dbReference>
<dbReference type="Gene3D" id="4.10.240.10">
    <property type="entry name" value="Zn(2)-C6 fungal-type DNA-binding domain"/>
    <property type="match status" value="1"/>
</dbReference>
<feature type="region of interest" description="Disordered" evidence="3">
    <location>
        <begin position="333"/>
        <end position="368"/>
    </location>
</feature>
<dbReference type="Proteomes" id="UP000756132">
    <property type="component" value="Chromosome 3"/>
</dbReference>
<feature type="region of interest" description="Disordered" evidence="3">
    <location>
        <begin position="1060"/>
        <end position="1081"/>
    </location>
</feature>
<dbReference type="GO" id="GO:0000981">
    <property type="term" value="F:DNA-binding transcription factor activity, RNA polymerase II-specific"/>
    <property type="evidence" value="ECO:0007669"/>
    <property type="project" value="InterPro"/>
</dbReference>
<dbReference type="EMBL" id="CP090165">
    <property type="protein sequence ID" value="UJO15124.1"/>
    <property type="molecule type" value="Genomic_DNA"/>
</dbReference>
<dbReference type="InterPro" id="IPR036864">
    <property type="entry name" value="Zn2-C6_fun-type_DNA-bd_sf"/>
</dbReference>
<name>A0A9Q8LD15_PASFU</name>
<feature type="compositionally biased region" description="Polar residues" evidence="3">
    <location>
        <begin position="349"/>
        <end position="363"/>
    </location>
</feature>
<dbReference type="GeneID" id="71987837"/>
<dbReference type="RefSeq" id="XP_047759490.1">
    <property type="nucleotide sequence ID" value="XM_047907107.1"/>
</dbReference>
<protein>
    <recommendedName>
        <fullName evidence="4">Zn(2)-C6 fungal-type domain-containing protein</fullName>
    </recommendedName>
</protein>
<evidence type="ECO:0000256" key="1">
    <source>
        <dbReference type="ARBA" id="ARBA00004123"/>
    </source>
</evidence>